<dbReference type="HOGENOM" id="CLU_2742584_0_0_1"/>
<dbReference type="AlphaFoldDB" id="E9HDP0"/>
<sequence length="71" mass="7853">MHCSATATAQFQLCVQQIPQKLHLQQQICQLQVELQLAFPLQLILAASGSDSISQVELMSQVKSACKDKVR</sequence>
<proteinExistence type="predicted"/>
<dbReference type="PhylomeDB" id="E9HDP0"/>
<evidence type="ECO:0000313" key="2">
    <source>
        <dbReference type="Proteomes" id="UP000000305"/>
    </source>
</evidence>
<dbReference type="EMBL" id="GL732624">
    <property type="protein sequence ID" value="EFX70188.1"/>
    <property type="molecule type" value="Genomic_DNA"/>
</dbReference>
<dbReference type="Proteomes" id="UP000000305">
    <property type="component" value="Unassembled WGS sequence"/>
</dbReference>
<protein>
    <submittedName>
        <fullName evidence="1">Uncharacterized protein</fullName>
    </submittedName>
</protein>
<name>E9HDP0_DAPPU</name>
<dbReference type="InParanoid" id="E9HDP0"/>
<keyword evidence="2" id="KW-1185">Reference proteome</keyword>
<reference evidence="1 2" key="1">
    <citation type="journal article" date="2011" name="Science">
        <title>The ecoresponsive genome of Daphnia pulex.</title>
        <authorList>
            <person name="Colbourne J.K."/>
            <person name="Pfrender M.E."/>
            <person name="Gilbert D."/>
            <person name="Thomas W.K."/>
            <person name="Tucker A."/>
            <person name="Oakley T.H."/>
            <person name="Tokishita S."/>
            <person name="Aerts A."/>
            <person name="Arnold G.J."/>
            <person name="Basu M.K."/>
            <person name="Bauer D.J."/>
            <person name="Caceres C.E."/>
            <person name="Carmel L."/>
            <person name="Casola C."/>
            <person name="Choi J.H."/>
            <person name="Detter J.C."/>
            <person name="Dong Q."/>
            <person name="Dusheyko S."/>
            <person name="Eads B.D."/>
            <person name="Frohlich T."/>
            <person name="Geiler-Samerotte K.A."/>
            <person name="Gerlach D."/>
            <person name="Hatcher P."/>
            <person name="Jogdeo S."/>
            <person name="Krijgsveld J."/>
            <person name="Kriventseva E.V."/>
            <person name="Kultz D."/>
            <person name="Laforsch C."/>
            <person name="Lindquist E."/>
            <person name="Lopez J."/>
            <person name="Manak J.R."/>
            <person name="Muller J."/>
            <person name="Pangilinan J."/>
            <person name="Patwardhan R.P."/>
            <person name="Pitluck S."/>
            <person name="Pritham E.J."/>
            <person name="Rechtsteiner A."/>
            <person name="Rho M."/>
            <person name="Rogozin I.B."/>
            <person name="Sakarya O."/>
            <person name="Salamov A."/>
            <person name="Schaack S."/>
            <person name="Shapiro H."/>
            <person name="Shiga Y."/>
            <person name="Skalitzky C."/>
            <person name="Smith Z."/>
            <person name="Souvorov A."/>
            <person name="Sung W."/>
            <person name="Tang Z."/>
            <person name="Tsuchiya D."/>
            <person name="Tu H."/>
            <person name="Vos H."/>
            <person name="Wang M."/>
            <person name="Wolf Y.I."/>
            <person name="Yamagata H."/>
            <person name="Yamada T."/>
            <person name="Ye Y."/>
            <person name="Shaw J.R."/>
            <person name="Andrews J."/>
            <person name="Crease T.J."/>
            <person name="Tang H."/>
            <person name="Lucas S.M."/>
            <person name="Robertson H.M."/>
            <person name="Bork P."/>
            <person name="Koonin E.V."/>
            <person name="Zdobnov E.M."/>
            <person name="Grigoriev I.V."/>
            <person name="Lynch M."/>
            <person name="Boore J.L."/>
        </authorList>
    </citation>
    <scope>NUCLEOTIDE SEQUENCE [LARGE SCALE GENOMIC DNA]</scope>
</reference>
<organism evidence="1 2">
    <name type="scientific">Daphnia pulex</name>
    <name type="common">Water flea</name>
    <dbReference type="NCBI Taxonomy" id="6669"/>
    <lineage>
        <taxon>Eukaryota</taxon>
        <taxon>Metazoa</taxon>
        <taxon>Ecdysozoa</taxon>
        <taxon>Arthropoda</taxon>
        <taxon>Crustacea</taxon>
        <taxon>Branchiopoda</taxon>
        <taxon>Diplostraca</taxon>
        <taxon>Cladocera</taxon>
        <taxon>Anomopoda</taxon>
        <taxon>Daphniidae</taxon>
        <taxon>Daphnia</taxon>
    </lineage>
</organism>
<gene>
    <name evidence="1" type="ORF">DAPPUDRAFT_257489</name>
</gene>
<accession>E9HDP0</accession>
<dbReference type="KEGG" id="dpx:DAPPUDRAFT_257489"/>
<evidence type="ECO:0000313" key="1">
    <source>
        <dbReference type="EMBL" id="EFX70188.1"/>
    </source>
</evidence>